<dbReference type="PATRIC" id="fig|1439726.3.peg.107"/>
<dbReference type="EMBL" id="MCRJ01000001">
    <property type="protein sequence ID" value="ODN72609.1"/>
    <property type="molecule type" value="Genomic_DNA"/>
</dbReference>
<organism evidence="1 2">
    <name type="scientific">Methylobrevis pamukkalensis</name>
    <dbReference type="NCBI Taxonomy" id="1439726"/>
    <lineage>
        <taxon>Bacteria</taxon>
        <taxon>Pseudomonadati</taxon>
        <taxon>Pseudomonadota</taxon>
        <taxon>Alphaproteobacteria</taxon>
        <taxon>Hyphomicrobiales</taxon>
        <taxon>Pleomorphomonadaceae</taxon>
        <taxon>Methylobrevis</taxon>
    </lineage>
</organism>
<dbReference type="Proteomes" id="UP000094622">
    <property type="component" value="Unassembled WGS sequence"/>
</dbReference>
<dbReference type="AlphaFoldDB" id="A0A1E3H8E6"/>
<keyword evidence="2" id="KW-1185">Reference proteome</keyword>
<evidence type="ECO:0008006" key="3">
    <source>
        <dbReference type="Google" id="ProtNLM"/>
    </source>
</evidence>
<protein>
    <recommendedName>
        <fullName evidence="3">Translocation and assembly module TamB</fullName>
    </recommendedName>
</protein>
<evidence type="ECO:0000313" key="2">
    <source>
        <dbReference type="Proteomes" id="UP000094622"/>
    </source>
</evidence>
<name>A0A1E3H8E6_9HYPH</name>
<sequence length="423" mass="41418">MVAEGIGSQLRIGADNLVLDGAAIRLDADGGAAADGAALDVTLALSDLSRLAPTLAGSTNAGLRIEGPLTAPRVSGRVTTENVRLEGRVLSPFTADLDVTPTAAGAVSGTVRLAGALDGAPIDVDAEIARGEDGALSLKILRGALASATLSGALQAAADGALAGNLDVNVRDLGPLAALGGVNGASGTLTATVSLGAEGGVPVANVNVTSPNLSAAGAAVGTLALTAKIREPMTAPALDARLTLARASTSGVAARDVTLTTTGPLTALGFTLKGVVNEIALDGRGEVALAETTRLRLDALSARRGRAVATLPRPATVTVDGGRTTVDLAVDAAGGSLTVAGTVAERLDLRVATRNVGFQILDLVAPDAGVAGTLTATATVSGTPAKPEVTYDASASGITLAAARDLPALALAVNGRFDAPAPA</sequence>
<accession>A0A1E3H8E6</accession>
<gene>
    <name evidence="1" type="ORF">A6302_00102</name>
</gene>
<reference evidence="1 2" key="1">
    <citation type="submission" date="2016-07" db="EMBL/GenBank/DDBJ databases">
        <title>Draft Genome Sequence of Methylobrevis pamukkalensis PK2.</title>
        <authorList>
            <person name="Vasilenko O.V."/>
            <person name="Doronina N.V."/>
            <person name="Shmareva M.N."/>
            <person name="Tarlachkov S.V."/>
            <person name="Mustakhimov I."/>
            <person name="Trotsenko Y.A."/>
        </authorList>
    </citation>
    <scope>NUCLEOTIDE SEQUENCE [LARGE SCALE GENOMIC DNA]</scope>
    <source>
        <strain evidence="1 2">PK2</strain>
    </source>
</reference>
<proteinExistence type="predicted"/>
<evidence type="ECO:0000313" key="1">
    <source>
        <dbReference type="EMBL" id="ODN72609.1"/>
    </source>
</evidence>
<comment type="caution">
    <text evidence="1">The sequence shown here is derived from an EMBL/GenBank/DDBJ whole genome shotgun (WGS) entry which is preliminary data.</text>
</comment>